<sequence>MLVCKKIDNLSKLDRSPLTGRGGCQSLLFGSKEVISVNLNVPIQGISPHFQPTRSVPSPCGRGLG</sequence>
<evidence type="ECO:0000313" key="1">
    <source>
        <dbReference type="EMBL" id="VTR42653.1"/>
    </source>
</evidence>
<reference evidence="1" key="1">
    <citation type="submission" date="2019-05" db="EMBL/GenBank/DDBJ databases">
        <authorList>
            <consortium name="Pathogen Informatics"/>
        </authorList>
    </citation>
    <scope>NUCLEOTIDE SEQUENCE [LARGE SCALE GENOMIC DNA]</scope>
    <source>
        <strain evidence="1">NCTC12965</strain>
    </source>
</reference>
<dbReference type="AlphaFoldDB" id="A0A4U9V9L4"/>
<name>A0A4U9V9L4_SERFO</name>
<accession>A0A4U9V9L4</accession>
<proteinExistence type="predicted"/>
<dbReference type="EMBL" id="CABEEZ010000106">
    <property type="protein sequence ID" value="VTR42653.1"/>
    <property type="molecule type" value="Genomic_DNA"/>
</dbReference>
<protein>
    <submittedName>
        <fullName evidence="1">Uncharacterized protein</fullName>
    </submittedName>
</protein>
<organism evidence="1">
    <name type="scientific">Serratia fonticola</name>
    <dbReference type="NCBI Taxonomy" id="47917"/>
    <lineage>
        <taxon>Bacteria</taxon>
        <taxon>Pseudomonadati</taxon>
        <taxon>Pseudomonadota</taxon>
        <taxon>Gammaproteobacteria</taxon>
        <taxon>Enterobacterales</taxon>
        <taxon>Yersiniaceae</taxon>
        <taxon>Serratia</taxon>
    </lineage>
</organism>
<gene>
    <name evidence="1" type="ORF">NCTC12965_04846</name>
</gene>